<dbReference type="AlphaFoldDB" id="A0A3A3GCH2"/>
<name>A0A3A3GCH2_9BURK</name>
<dbReference type="OrthoDB" id="8521216at2"/>
<gene>
    <name evidence="2" type="ORF">D3871_03735</name>
</gene>
<feature type="region of interest" description="Disordered" evidence="1">
    <location>
        <begin position="1"/>
        <end position="23"/>
    </location>
</feature>
<accession>A0A3A3GCH2</accession>
<keyword evidence="3" id="KW-1185">Reference proteome</keyword>
<protein>
    <submittedName>
        <fullName evidence="2">DUF721 domain-containing protein</fullName>
    </submittedName>
</protein>
<dbReference type="Proteomes" id="UP000265955">
    <property type="component" value="Unassembled WGS sequence"/>
</dbReference>
<evidence type="ECO:0000313" key="2">
    <source>
        <dbReference type="EMBL" id="RJF99925.1"/>
    </source>
</evidence>
<reference evidence="3" key="1">
    <citation type="submission" date="2018-09" db="EMBL/GenBank/DDBJ databases">
        <authorList>
            <person name="Zhu H."/>
        </authorList>
    </citation>
    <scope>NUCLEOTIDE SEQUENCE [LARGE SCALE GENOMIC DNA]</scope>
    <source>
        <strain evidence="3">K1R23-30</strain>
    </source>
</reference>
<evidence type="ECO:0000313" key="3">
    <source>
        <dbReference type="Proteomes" id="UP000265955"/>
    </source>
</evidence>
<dbReference type="Pfam" id="PF05258">
    <property type="entry name" value="DciA"/>
    <property type="match status" value="1"/>
</dbReference>
<dbReference type="EMBL" id="QYUO01000001">
    <property type="protein sequence ID" value="RJF99925.1"/>
    <property type="molecule type" value="Genomic_DNA"/>
</dbReference>
<evidence type="ECO:0000256" key="1">
    <source>
        <dbReference type="SAM" id="MobiDB-lite"/>
    </source>
</evidence>
<organism evidence="2 3">
    <name type="scientific">Noviherbaspirillum saxi</name>
    <dbReference type="NCBI Taxonomy" id="2320863"/>
    <lineage>
        <taxon>Bacteria</taxon>
        <taxon>Pseudomonadati</taxon>
        <taxon>Pseudomonadota</taxon>
        <taxon>Betaproteobacteria</taxon>
        <taxon>Burkholderiales</taxon>
        <taxon>Oxalobacteraceae</taxon>
        <taxon>Noviherbaspirillum</taxon>
    </lineage>
</organism>
<sequence length="169" mass="18385">MRSSSFFSYGPGTRPARGPAKKTAQGVTDFLRANDKMAALLPAITRMAALQQDCSAILPAMFDACSVIQFEAGQLVLSTPNAALAAKLKQQLPKLQEALLQRGWQVNAIRIKVQVRKLVEKAKPVKQLKLPPQAVSALASLTEALDDSPRNQALKDALSAMVNRHRRAR</sequence>
<dbReference type="InterPro" id="IPR007922">
    <property type="entry name" value="DciA-like"/>
</dbReference>
<proteinExistence type="predicted"/>
<comment type="caution">
    <text evidence="2">The sequence shown here is derived from an EMBL/GenBank/DDBJ whole genome shotgun (WGS) entry which is preliminary data.</text>
</comment>